<accession>A0ABP5H371</accession>
<evidence type="ECO:0000256" key="2">
    <source>
        <dbReference type="ARBA" id="ARBA00022448"/>
    </source>
</evidence>
<evidence type="ECO:0000313" key="6">
    <source>
        <dbReference type="EMBL" id="GAA2058951.1"/>
    </source>
</evidence>
<feature type="domain" description="Solute-binding protein family 3/N-terminal" evidence="5">
    <location>
        <begin position="110"/>
        <end position="337"/>
    </location>
</feature>
<evidence type="ECO:0000256" key="1">
    <source>
        <dbReference type="ARBA" id="ARBA00010333"/>
    </source>
</evidence>
<evidence type="ECO:0000256" key="4">
    <source>
        <dbReference type="SAM" id="MobiDB-lite"/>
    </source>
</evidence>
<dbReference type="InterPro" id="IPR001638">
    <property type="entry name" value="Solute-binding_3/MltF_N"/>
</dbReference>
<feature type="region of interest" description="Disordered" evidence="4">
    <location>
        <begin position="43"/>
        <end position="101"/>
    </location>
</feature>
<dbReference type="SMART" id="SM00062">
    <property type="entry name" value="PBPb"/>
    <property type="match status" value="1"/>
</dbReference>
<comment type="caution">
    <text evidence="6">The sequence shown here is derived from an EMBL/GenBank/DDBJ whole genome shotgun (WGS) entry which is preliminary data.</text>
</comment>
<protein>
    <recommendedName>
        <fullName evidence="5">Solute-binding protein family 3/N-terminal domain-containing protein</fullName>
    </recommendedName>
</protein>
<evidence type="ECO:0000256" key="3">
    <source>
        <dbReference type="ARBA" id="ARBA00022729"/>
    </source>
</evidence>
<dbReference type="EMBL" id="BAAAQN010000073">
    <property type="protein sequence ID" value="GAA2058951.1"/>
    <property type="molecule type" value="Genomic_DNA"/>
</dbReference>
<comment type="similarity">
    <text evidence="1">Belongs to the bacterial solute-binding protein 3 family.</text>
</comment>
<feature type="region of interest" description="Disordered" evidence="4">
    <location>
        <begin position="1"/>
        <end position="20"/>
    </location>
</feature>
<proteinExistence type="inferred from homology"/>
<gene>
    <name evidence="6" type="ORF">GCM10009839_81300</name>
</gene>
<dbReference type="Gene3D" id="3.40.190.10">
    <property type="entry name" value="Periplasmic binding protein-like II"/>
    <property type="match status" value="2"/>
</dbReference>
<keyword evidence="7" id="KW-1185">Reference proteome</keyword>
<organism evidence="6 7">
    <name type="scientific">Catenulispora yoronensis</name>
    <dbReference type="NCBI Taxonomy" id="450799"/>
    <lineage>
        <taxon>Bacteria</taxon>
        <taxon>Bacillati</taxon>
        <taxon>Actinomycetota</taxon>
        <taxon>Actinomycetes</taxon>
        <taxon>Catenulisporales</taxon>
        <taxon>Catenulisporaceae</taxon>
        <taxon>Catenulispora</taxon>
    </lineage>
</organism>
<dbReference type="PANTHER" id="PTHR30085">
    <property type="entry name" value="AMINO ACID ABC TRANSPORTER PERMEASE"/>
    <property type="match status" value="1"/>
</dbReference>
<dbReference type="SUPFAM" id="SSF53850">
    <property type="entry name" value="Periplasmic binding protein-like II"/>
    <property type="match status" value="1"/>
</dbReference>
<dbReference type="Pfam" id="PF00497">
    <property type="entry name" value="SBP_bac_3"/>
    <property type="match status" value="1"/>
</dbReference>
<dbReference type="CDD" id="cd13690">
    <property type="entry name" value="PBP2_GluB"/>
    <property type="match status" value="1"/>
</dbReference>
<dbReference type="PANTHER" id="PTHR30085:SF6">
    <property type="entry name" value="ABC TRANSPORTER GLUTAMINE-BINDING PROTEIN GLNH"/>
    <property type="match status" value="1"/>
</dbReference>
<dbReference type="InterPro" id="IPR051455">
    <property type="entry name" value="Bact_solute-bind_prot3"/>
</dbReference>
<evidence type="ECO:0000259" key="5">
    <source>
        <dbReference type="SMART" id="SM00062"/>
    </source>
</evidence>
<name>A0ABP5H371_9ACTN</name>
<reference evidence="7" key="1">
    <citation type="journal article" date="2019" name="Int. J. Syst. Evol. Microbiol.">
        <title>The Global Catalogue of Microorganisms (GCM) 10K type strain sequencing project: providing services to taxonomists for standard genome sequencing and annotation.</title>
        <authorList>
            <consortium name="The Broad Institute Genomics Platform"/>
            <consortium name="The Broad Institute Genome Sequencing Center for Infectious Disease"/>
            <person name="Wu L."/>
            <person name="Ma J."/>
        </authorList>
    </citation>
    <scope>NUCLEOTIDE SEQUENCE [LARGE SCALE GENOMIC DNA]</scope>
    <source>
        <strain evidence="7">JCM 16014</strain>
    </source>
</reference>
<evidence type="ECO:0000313" key="7">
    <source>
        <dbReference type="Proteomes" id="UP001500751"/>
    </source>
</evidence>
<dbReference type="Proteomes" id="UP001500751">
    <property type="component" value="Unassembled WGS sequence"/>
</dbReference>
<keyword evidence="2" id="KW-0813">Transport</keyword>
<sequence length="364" mass="38688">MSTEYRKTLPMNTPKRRPDRRIRAWSTAALVAAVGFTAACSSSKEGIASPNVPRAGEGIGNNGLPGAPTTPPKPCGPEATADHLPGDKLPGPQDQDPAGGTLSKIRARGFLIAGIDLNTYLFGYDPHHTNQPQGFDIDIAKAMARAVFGEDGHVQFRVVTLADPATGEWKQLQDGNVDLVVRTTTITCARMQGDRRMNFSNPYYTAEQKLLMPLGDDGKPQATALTGLKGKKVCATKNSTAIETIKAQAGADAAYPVPNSLDCLALLQQDQVDAIFTDDALLRGMAAQDPHVALTTAPPVQKQPYGIVTKYDPAKPNDLTPFVNSALANLIADAGPSGWAQLYANDLQTKPSGPPEIPDHYPLG</sequence>
<keyword evidence="3" id="KW-0732">Signal</keyword>
<dbReference type="RefSeq" id="WP_344671069.1">
    <property type="nucleotide sequence ID" value="NZ_BAAAQN010000073.1"/>
</dbReference>